<evidence type="ECO:0000313" key="2">
    <source>
        <dbReference type="EMBL" id="ETE55898.1"/>
    </source>
</evidence>
<dbReference type="Gene3D" id="2.60.40.10">
    <property type="entry name" value="Immunoglobulins"/>
    <property type="match status" value="1"/>
</dbReference>
<dbReference type="SUPFAM" id="SSF48726">
    <property type="entry name" value="Immunoglobulin"/>
    <property type="match status" value="1"/>
</dbReference>
<protein>
    <recommendedName>
        <fullName evidence="1">Ig-like domain-containing protein</fullName>
    </recommendedName>
</protein>
<evidence type="ECO:0000259" key="1">
    <source>
        <dbReference type="PROSITE" id="PS50835"/>
    </source>
</evidence>
<dbReference type="InterPro" id="IPR036179">
    <property type="entry name" value="Ig-like_dom_sf"/>
</dbReference>
<evidence type="ECO:0000313" key="3">
    <source>
        <dbReference type="Proteomes" id="UP000018936"/>
    </source>
</evidence>
<dbReference type="SMART" id="SM00408">
    <property type="entry name" value="IGc2"/>
    <property type="match status" value="1"/>
</dbReference>
<dbReference type="Proteomes" id="UP000018936">
    <property type="component" value="Unassembled WGS sequence"/>
</dbReference>
<dbReference type="InterPro" id="IPR013098">
    <property type="entry name" value="Ig_I-set"/>
</dbReference>
<dbReference type="EMBL" id="AZIM01071445">
    <property type="protein sequence ID" value="ETE55898.1"/>
    <property type="molecule type" value="Genomic_DNA"/>
</dbReference>
<comment type="caution">
    <text evidence="2">The sequence shown here is derived from an EMBL/GenBank/DDBJ whole genome shotgun (WGS) entry which is preliminary data.</text>
</comment>
<dbReference type="PROSITE" id="PS50835">
    <property type="entry name" value="IG_LIKE"/>
    <property type="match status" value="1"/>
</dbReference>
<gene>
    <name evidence="2" type="ORF">L345_18393</name>
</gene>
<feature type="non-terminal residue" evidence="2">
    <location>
        <position position="90"/>
    </location>
</feature>
<organism evidence="2 3">
    <name type="scientific">Ophiophagus hannah</name>
    <name type="common">King cobra</name>
    <name type="synonym">Naja hannah</name>
    <dbReference type="NCBI Taxonomy" id="8665"/>
    <lineage>
        <taxon>Eukaryota</taxon>
        <taxon>Metazoa</taxon>
        <taxon>Chordata</taxon>
        <taxon>Craniata</taxon>
        <taxon>Vertebrata</taxon>
        <taxon>Euteleostomi</taxon>
        <taxon>Lepidosauria</taxon>
        <taxon>Squamata</taxon>
        <taxon>Bifurcata</taxon>
        <taxon>Unidentata</taxon>
        <taxon>Episquamata</taxon>
        <taxon>Toxicofera</taxon>
        <taxon>Serpentes</taxon>
        <taxon>Colubroidea</taxon>
        <taxon>Elapidae</taxon>
        <taxon>Elapinae</taxon>
        <taxon>Ophiophagus</taxon>
    </lineage>
</organism>
<feature type="non-terminal residue" evidence="2">
    <location>
        <position position="1"/>
    </location>
</feature>
<reference evidence="2 3" key="1">
    <citation type="journal article" date="2013" name="Proc. Natl. Acad. Sci. U.S.A.">
        <title>The king cobra genome reveals dynamic gene evolution and adaptation in the snake venom system.</title>
        <authorList>
            <person name="Vonk F.J."/>
            <person name="Casewell N.R."/>
            <person name="Henkel C.V."/>
            <person name="Heimberg A.M."/>
            <person name="Jansen H.J."/>
            <person name="McCleary R.J."/>
            <person name="Kerkkamp H.M."/>
            <person name="Vos R.A."/>
            <person name="Guerreiro I."/>
            <person name="Calvete J.J."/>
            <person name="Wuster W."/>
            <person name="Woods A.E."/>
            <person name="Logan J.M."/>
            <person name="Harrison R.A."/>
            <person name="Castoe T.A."/>
            <person name="de Koning A.P."/>
            <person name="Pollock D.D."/>
            <person name="Yandell M."/>
            <person name="Calderon D."/>
            <person name="Renjifo C."/>
            <person name="Currier R.B."/>
            <person name="Salgado D."/>
            <person name="Pla D."/>
            <person name="Sanz L."/>
            <person name="Hyder A.S."/>
            <person name="Ribeiro J.M."/>
            <person name="Arntzen J.W."/>
            <person name="van den Thillart G.E."/>
            <person name="Boetzer M."/>
            <person name="Pirovano W."/>
            <person name="Dirks R.P."/>
            <person name="Spaink H.P."/>
            <person name="Duboule D."/>
            <person name="McGlinn E."/>
            <person name="Kini R.M."/>
            <person name="Richardson M.K."/>
        </authorList>
    </citation>
    <scope>NUCLEOTIDE SEQUENCE</scope>
    <source>
        <tissue evidence="2">Blood</tissue>
    </source>
</reference>
<dbReference type="InterPro" id="IPR003598">
    <property type="entry name" value="Ig_sub2"/>
</dbReference>
<dbReference type="AlphaFoldDB" id="V8N2K3"/>
<proteinExistence type="predicted"/>
<accession>V8N2K3</accession>
<dbReference type="InterPro" id="IPR013783">
    <property type="entry name" value="Ig-like_fold"/>
</dbReference>
<name>V8N2K3_OPHHA</name>
<dbReference type="InterPro" id="IPR007110">
    <property type="entry name" value="Ig-like_dom"/>
</dbReference>
<feature type="domain" description="Ig-like" evidence="1">
    <location>
        <begin position="1"/>
        <end position="88"/>
    </location>
</feature>
<keyword evidence="3" id="KW-1185">Reference proteome</keyword>
<dbReference type="OrthoDB" id="9442762at2759"/>
<sequence length="90" mass="10156">MVQRSQVSLFEGSEAQLACFLQGAYLGSEVFWYNNKNQPITASTRKYHLQQEKTWFNLTLQDTEWIQDSGTYRCAATNAVGNASATISLQ</sequence>
<dbReference type="Pfam" id="PF07679">
    <property type="entry name" value="I-set"/>
    <property type="match status" value="1"/>
</dbReference>